<feature type="non-terminal residue" evidence="2">
    <location>
        <position position="76"/>
    </location>
</feature>
<evidence type="ECO:0000256" key="1">
    <source>
        <dbReference type="SAM" id="MobiDB-lite"/>
    </source>
</evidence>
<sequence length="76" mass="8946">LFAFLFYNIRYPLPDVPTEWNDDESEWDDENEDTSEDLLDEEDQLTTVTNGDLNEEERCLLNMQVNEDEVDLVDDG</sequence>
<evidence type="ECO:0000313" key="2">
    <source>
        <dbReference type="EMBL" id="CAF4102911.1"/>
    </source>
</evidence>
<accession>A0A8S2QG95</accession>
<proteinExistence type="predicted"/>
<gene>
    <name evidence="2" type="ORF">SRO942_LOCUS28609</name>
</gene>
<dbReference type="Proteomes" id="UP000681722">
    <property type="component" value="Unassembled WGS sequence"/>
</dbReference>
<dbReference type="AlphaFoldDB" id="A0A8S2QG95"/>
<reference evidence="2" key="1">
    <citation type="submission" date="2021-02" db="EMBL/GenBank/DDBJ databases">
        <authorList>
            <person name="Nowell W R."/>
        </authorList>
    </citation>
    <scope>NUCLEOTIDE SEQUENCE</scope>
</reference>
<name>A0A8S2QG95_9BILA</name>
<feature type="non-terminal residue" evidence="2">
    <location>
        <position position="1"/>
    </location>
</feature>
<feature type="compositionally biased region" description="Acidic residues" evidence="1">
    <location>
        <begin position="20"/>
        <end position="36"/>
    </location>
</feature>
<evidence type="ECO:0000313" key="3">
    <source>
        <dbReference type="Proteomes" id="UP000681722"/>
    </source>
</evidence>
<dbReference type="EMBL" id="CAJOBC010033818">
    <property type="protein sequence ID" value="CAF4102911.1"/>
    <property type="molecule type" value="Genomic_DNA"/>
</dbReference>
<organism evidence="2 3">
    <name type="scientific">Didymodactylos carnosus</name>
    <dbReference type="NCBI Taxonomy" id="1234261"/>
    <lineage>
        <taxon>Eukaryota</taxon>
        <taxon>Metazoa</taxon>
        <taxon>Spiralia</taxon>
        <taxon>Gnathifera</taxon>
        <taxon>Rotifera</taxon>
        <taxon>Eurotatoria</taxon>
        <taxon>Bdelloidea</taxon>
        <taxon>Philodinida</taxon>
        <taxon>Philodinidae</taxon>
        <taxon>Didymodactylos</taxon>
    </lineage>
</organism>
<feature type="region of interest" description="Disordered" evidence="1">
    <location>
        <begin position="15"/>
        <end position="36"/>
    </location>
</feature>
<comment type="caution">
    <text evidence="2">The sequence shown here is derived from an EMBL/GenBank/DDBJ whole genome shotgun (WGS) entry which is preliminary data.</text>
</comment>
<protein>
    <submittedName>
        <fullName evidence="2">Uncharacterized protein</fullName>
    </submittedName>
</protein>